<feature type="transmembrane region" description="Helical" evidence="5">
    <location>
        <begin position="246"/>
        <end position="264"/>
    </location>
</feature>
<dbReference type="InterPro" id="IPR037185">
    <property type="entry name" value="EmrE-like"/>
</dbReference>
<dbReference type="EMBL" id="JNBS01000229">
    <property type="protein sequence ID" value="OQS07566.1"/>
    <property type="molecule type" value="Genomic_DNA"/>
</dbReference>
<feature type="transmembrane region" description="Helical" evidence="5">
    <location>
        <begin position="604"/>
        <end position="626"/>
    </location>
</feature>
<feature type="transmembrane region" description="Helical" evidence="5">
    <location>
        <begin position="271"/>
        <end position="287"/>
    </location>
</feature>
<feature type="domain" description="EamA" evidence="6">
    <location>
        <begin position="42"/>
        <end position="174"/>
    </location>
</feature>
<feature type="transmembrane region" description="Helical" evidence="5">
    <location>
        <begin position="192"/>
        <end position="212"/>
    </location>
</feature>
<evidence type="ECO:0000256" key="5">
    <source>
        <dbReference type="SAM" id="Phobius"/>
    </source>
</evidence>
<keyword evidence="3 5" id="KW-1133">Transmembrane helix</keyword>
<evidence type="ECO:0000313" key="7">
    <source>
        <dbReference type="EMBL" id="OQS07566.1"/>
    </source>
</evidence>
<feature type="transmembrane region" description="Helical" evidence="5">
    <location>
        <begin position="667"/>
        <end position="685"/>
    </location>
</feature>
<evidence type="ECO:0000256" key="3">
    <source>
        <dbReference type="ARBA" id="ARBA00022989"/>
    </source>
</evidence>
<dbReference type="Proteomes" id="UP000243217">
    <property type="component" value="Unassembled WGS sequence"/>
</dbReference>
<comment type="caution">
    <text evidence="7">The sequence shown here is derived from an EMBL/GenBank/DDBJ whole genome shotgun (WGS) entry which is preliminary data.</text>
</comment>
<protein>
    <submittedName>
        <fullName evidence="7">Drug/Metabolite Transporter (DMT) Superfamily</fullName>
    </submittedName>
</protein>
<feature type="transmembrane region" description="Helical" evidence="5">
    <location>
        <begin position="1010"/>
        <end position="1031"/>
    </location>
</feature>
<feature type="transmembrane region" description="Helical" evidence="5">
    <location>
        <begin position="980"/>
        <end position="1003"/>
    </location>
</feature>
<feature type="transmembrane region" description="Helical" evidence="5">
    <location>
        <begin position="340"/>
        <end position="361"/>
    </location>
</feature>
<organism evidence="7 8">
    <name type="scientific">Thraustotheca clavata</name>
    <dbReference type="NCBI Taxonomy" id="74557"/>
    <lineage>
        <taxon>Eukaryota</taxon>
        <taxon>Sar</taxon>
        <taxon>Stramenopiles</taxon>
        <taxon>Oomycota</taxon>
        <taxon>Saprolegniomycetes</taxon>
        <taxon>Saprolegniales</taxon>
        <taxon>Achlyaceae</taxon>
        <taxon>Thraustotheca</taxon>
    </lineage>
</organism>
<feature type="transmembrane region" description="Helical" evidence="5">
    <location>
        <begin position="1037"/>
        <end position="1055"/>
    </location>
</feature>
<keyword evidence="4 5" id="KW-0472">Membrane</keyword>
<feature type="domain" description="EamA" evidence="6">
    <location>
        <begin position="758"/>
        <end position="883"/>
    </location>
</feature>
<feature type="non-terminal residue" evidence="7">
    <location>
        <position position="1115"/>
    </location>
</feature>
<feature type="transmembrane region" description="Helical" evidence="5">
    <location>
        <begin position="484"/>
        <end position="508"/>
    </location>
</feature>
<gene>
    <name evidence="7" type="ORF">THRCLA_20122</name>
</gene>
<name>A0A1W0ABB5_9STRA</name>
<keyword evidence="2 5" id="KW-0812">Transmembrane</keyword>
<feature type="transmembrane region" description="Helical" evidence="5">
    <location>
        <begin position="219"/>
        <end position="240"/>
    </location>
</feature>
<feature type="transmembrane region" description="Helical" evidence="5">
    <location>
        <begin position="871"/>
        <end position="891"/>
    </location>
</feature>
<keyword evidence="8" id="KW-1185">Reference proteome</keyword>
<feature type="domain" description="EamA" evidence="6">
    <location>
        <begin position="954"/>
        <end position="1026"/>
    </location>
</feature>
<feature type="transmembrane region" description="Helical" evidence="5">
    <location>
        <begin position="1090"/>
        <end position="1110"/>
    </location>
</feature>
<sequence length="1115" mass="124759">MSDAIFRGANELEQRINLFYVEMITKEEVLPLVKAVEAHHLLGLSLVACSALTFSLMSCAIKYESYVMSSMETVFWRSLFAWILILITIAWNRISLYVEPQYRFFLGIRCIVGFTSMSLGFWTMSQMVLADANVLIFTTPVFSFFLAALILHERIDGISFCCAICSFLGVICVSRPTIIFGESQSESDAHGSKYSVIGGLCAAATQALVYTIVRGLRGLNFIIVIQYFMMTSTIGSGLWMLFVEQLVLPLYLDIVFVFMWDILLLRETINLWSVVGAIIICSCAIVIQEEILPLVKPIEPPKHHHLLGISLVACSAFTFSLMSCAIKYESYVMSSMETVFWRSLFAWILILVQFHLIIWINVDVPQYRFFLGIRCIVGFTSMSLGFWTMSQMVLADASCIIFTSPVWSFFLGALILHEKIDAISFCCAICSFIGVICVSRPTFIFGESQSQAEVHGSRYAVIGGLCAAATQALVYTVVRGLKSLNFLIVIQYFMMTSTIGSGLWMLFVEKHINVNLSFDFWSAAVATGCLGYLGQLFMTKGFQLENVGIASVMRYLDIVFVFIWDITLLREEINIWSVVELSMAKYEEVLPLVKPVEVQQHHHLLGLSLVACSAFTFSLLSCAIKYESYVMSSMETVFWRSLFAWVLILITLAFNGVSLYVEPKFRVFLATRCFVGFISMSLNFWTMSQMVLADASVIIFTSPVWSFFLGALILHEKIDVISFCCAIFSLMGVICVSRPTIIFGESQSESDFHGSKYAVIGGLGAAATQALAYTSVRGLKSLNFMIVIQYFMMTCTMGSGLWLLLVEQHINIDLSLEVWSAAIASGCLGFVGQLFMTKGFQLENVGIASVMRYLDIVFVFIWDITLLREKINVWSVVGAIIICSCAIHEEVLPLVKSIEAPQYHHLLGLSLVACSAFTFSLLSCAVKYESYVMSSMETITMAYHRVTLYVEPEFRLFLSIRCIIGFTAMSLTFWTMSQMVLADASVIIFTSPVWSFFLGALVLHERIDGISFCCAICSFLGVICVSRPTIIFGETEIWCSAVATGFLGYFGQLFMTKGFQLESVGVASVMRYLDIVFVFIWDITLLREEINIWSVVGAIIICTCAIVIALRKAHT</sequence>
<feature type="transmembrane region" description="Helical" evidence="5">
    <location>
        <begin position="422"/>
        <end position="438"/>
    </location>
</feature>
<evidence type="ECO:0000256" key="2">
    <source>
        <dbReference type="ARBA" id="ARBA00022692"/>
    </source>
</evidence>
<feature type="transmembrane region" description="Helical" evidence="5">
    <location>
        <begin position="1064"/>
        <end position="1084"/>
    </location>
</feature>
<feature type="transmembrane region" description="Helical" evidence="5">
    <location>
        <begin position="757"/>
        <end position="776"/>
    </location>
</feature>
<feature type="transmembrane region" description="Helical" evidence="5">
    <location>
        <begin position="104"/>
        <end position="122"/>
    </location>
</feature>
<evidence type="ECO:0000256" key="1">
    <source>
        <dbReference type="ARBA" id="ARBA00004141"/>
    </source>
</evidence>
<feature type="transmembrane region" description="Helical" evidence="5">
    <location>
        <begin position="307"/>
        <end position="328"/>
    </location>
</feature>
<feature type="domain" description="EamA" evidence="6">
    <location>
        <begin position="460"/>
        <end position="579"/>
    </location>
</feature>
<feature type="transmembrane region" description="Helical" evidence="5">
    <location>
        <begin position="903"/>
        <end position="926"/>
    </location>
</feature>
<feature type="transmembrane region" description="Helical" evidence="5">
    <location>
        <begin position="638"/>
        <end position="661"/>
    </location>
</feature>
<feature type="transmembrane region" description="Helical" evidence="5">
    <location>
        <begin position="41"/>
        <end position="63"/>
    </location>
</feature>
<feature type="transmembrane region" description="Helical" evidence="5">
    <location>
        <begin position="842"/>
        <end position="864"/>
    </location>
</feature>
<evidence type="ECO:0000256" key="4">
    <source>
        <dbReference type="ARBA" id="ARBA00023136"/>
    </source>
</evidence>
<comment type="subcellular location">
    <subcellularLocation>
        <location evidence="1">Membrane</location>
        <topology evidence="1">Multi-pass membrane protein</topology>
    </subcellularLocation>
</comment>
<feature type="transmembrane region" description="Helical" evidence="5">
    <location>
        <begin position="134"/>
        <end position="151"/>
    </location>
</feature>
<feature type="domain" description="EamA" evidence="6">
    <location>
        <begin position="605"/>
        <end position="737"/>
    </location>
</feature>
<dbReference type="PANTHER" id="PTHR22911">
    <property type="entry name" value="ACYL-MALONYL CONDENSING ENZYME-RELATED"/>
    <property type="match status" value="1"/>
</dbReference>
<feature type="transmembrane region" description="Helical" evidence="5">
    <location>
        <begin position="720"/>
        <end position="736"/>
    </location>
</feature>
<feature type="transmembrane region" description="Helical" evidence="5">
    <location>
        <begin position="394"/>
        <end position="416"/>
    </location>
</feature>
<feature type="transmembrane region" description="Helical" evidence="5">
    <location>
        <begin position="459"/>
        <end position="478"/>
    </location>
</feature>
<dbReference type="AlphaFoldDB" id="A0A1W0ABB5"/>
<feature type="transmembrane region" description="Helical" evidence="5">
    <location>
        <begin position="158"/>
        <end position="180"/>
    </location>
</feature>
<feature type="domain" description="EamA" evidence="6">
    <location>
        <begin position="1036"/>
        <end position="1108"/>
    </location>
</feature>
<dbReference type="PANTHER" id="PTHR22911:SF6">
    <property type="entry name" value="SOLUTE CARRIER FAMILY 35 MEMBER G1"/>
    <property type="match status" value="1"/>
</dbReference>
<dbReference type="InterPro" id="IPR000620">
    <property type="entry name" value="EamA_dom"/>
</dbReference>
<feature type="transmembrane region" description="Helical" evidence="5">
    <location>
        <begin position="75"/>
        <end position="92"/>
    </location>
</feature>
<feature type="domain" description="EamA" evidence="6">
    <location>
        <begin position="307"/>
        <end position="439"/>
    </location>
</feature>
<evidence type="ECO:0000313" key="8">
    <source>
        <dbReference type="Proteomes" id="UP000243217"/>
    </source>
</evidence>
<dbReference type="OrthoDB" id="306876at2759"/>
<evidence type="ECO:0000259" key="6">
    <source>
        <dbReference type="Pfam" id="PF00892"/>
    </source>
</evidence>
<dbReference type="Pfam" id="PF00892">
    <property type="entry name" value="EamA"/>
    <property type="match status" value="7"/>
</dbReference>
<dbReference type="SUPFAM" id="SSF103481">
    <property type="entry name" value="Multidrug resistance efflux transporter EmrE"/>
    <property type="match status" value="7"/>
</dbReference>
<feature type="transmembrane region" description="Helical" evidence="5">
    <location>
        <begin position="520"/>
        <end position="538"/>
    </location>
</feature>
<dbReference type="GO" id="GO:0016020">
    <property type="term" value="C:membrane"/>
    <property type="evidence" value="ECO:0007669"/>
    <property type="project" value="UniProtKB-SubCell"/>
</dbReference>
<reference evidence="7 8" key="1">
    <citation type="journal article" date="2014" name="Genome Biol. Evol.">
        <title>The secreted proteins of Achlya hypogyna and Thraustotheca clavata identify the ancestral oomycete secretome and reveal gene acquisitions by horizontal gene transfer.</title>
        <authorList>
            <person name="Misner I."/>
            <person name="Blouin N."/>
            <person name="Leonard G."/>
            <person name="Richards T.A."/>
            <person name="Lane C.E."/>
        </authorList>
    </citation>
    <scope>NUCLEOTIDE SEQUENCE [LARGE SCALE GENOMIC DNA]</scope>
    <source>
        <strain evidence="7 8">ATCC 34112</strain>
    </source>
</reference>
<feature type="transmembrane region" description="Helical" evidence="5">
    <location>
        <begin position="782"/>
        <end position="806"/>
    </location>
</feature>
<feature type="transmembrane region" description="Helical" evidence="5">
    <location>
        <begin position="692"/>
        <end position="714"/>
    </location>
</feature>
<accession>A0A1W0ABB5</accession>
<feature type="transmembrane region" description="Helical" evidence="5">
    <location>
        <begin position="954"/>
        <end position="974"/>
    </location>
</feature>
<proteinExistence type="predicted"/>